<dbReference type="PANTHER" id="PTHR43777:SF1">
    <property type="entry name" value="MOLYBDENUM COFACTOR CYTIDYLYLTRANSFERASE"/>
    <property type="match status" value="1"/>
</dbReference>
<dbReference type="Pfam" id="PF12804">
    <property type="entry name" value="NTP_transf_3"/>
    <property type="match status" value="1"/>
</dbReference>
<evidence type="ECO:0000259" key="1">
    <source>
        <dbReference type="Pfam" id="PF12804"/>
    </source>
</evidence>
<dbReference type="InterPro" id="IPR029044">
    <property type="entry name" value="Nucleotide-diphossugar_trans"/>
</dbReference>
<dbReference type="SUPFAM" id="SSF53448">
    <property type="entry name" value="Nucleotide-diphospho-sugar transferases"/>
    <property type="match status" value="1"/>
</dbReference>
<dbReference type="EMBL" id="BAAACX010000009">
    <property type="protein sequence ID" value="GAA0393720.1"/>
    <property type="molecule type" value="Genomic_DNA"/>
</dbReference>
<evidence type="ECO:0000313" key="2">
    <source>
        <dbReference type="EMBL" id="GAA0393720.1"/>
    </source>
</evidence>
<proteinExistence type="predicted"/>
<dbReference type="CDD" id="cd04182">
    <property type="entry name" value="GT_2_like_f"/>
    <property type="match status" value="1"/>
</dbReference>
<reference evidence="3" key="1">
    <citation type="journal article" date="2019" name="Int. J. Syst. Evol. Microbiol.">
        <title>The Global Catalogue of Microorganisms (GCM) 10K type strain sequencing project: providing services to taxonomists for standard genome sequencing and annotation.</title>
        <authorList>
            <consortium name="The Broad Institute Genomics Platform"/>
            <consortium name="The Broad Institute Genome Sequencing Center for Infectious Disease"/>
            <person name="Wu L."/>
            <person name="Ma J."/>
        </authorList>
    </citation>
    <scope>NUCLEOTIDE SEQUENCE [LARGE SCALE GENOMIC DNA]</scope>
    <source>
        <strain evidence="3">JCM 12774</strain>
    </source>
</reference>
<keyword evidence="3" id="KW-1185">Reference proteome</keyword>
<organism evidence="2 3">
    <name type="scientific">Paenibacillus motobuensis</name>
    <dbReference type="NCBI Taxonomy" id="295324"/>
    <lineage>
        <taxon>Bacteria</taxon>
        <taxon>Bacillati</taxon>
        <taxon>Bacillota</taxon>
        <taxon>Bacilli</taxon>
        <taxon>Bacillales</taxon>
        <taxon>Paenibacillaceae</taxon>
        <taxon>Paenibacillus</taxon>
    </lineage>
</organism>
<protein>
    <submittedName>
        <fullName evidence="2">Xanthine dehydrogenase accessory protein PucB</fullName>
    </submittedName>
</protein>
<dbReference type="Gene3D" id="3.90.550.10">
    <property type="entry name" value="Spore Coat Polysaccharide Biosynthesis Protein SpsA, Chain A"/>
    <property type="match status" value="1"/>
</dbReference>
<sequence length="195" mass="22089">MEVDKLKLMLGDMNLGNYALRAAVNSRLDHVWIITGDTGADWIDDSFYEEPIRSKWSVLYCPEASMGQAYSLRCGIEAAISVETAAVMIFLADQPLVTSEMINELLQRYDKESAYDRSVNYVASICDSLPRPPVILGQRMYPDLLRLQGDQGARYLIRQDIPGICIEFDDPDLFMDVDTEEDYRFLLAKTGILKS</sequence>
<comment type="caution">
    <text evidence="2">The sequence shown here is derived from an EMBL/GenBank/DDBJ whole genome shotgun (WGS) entry which is preliminary data.</text>
</comment>
<gene>
    <name evidence="2" type="primary">pucB</name>
    <name evidence="2" type="ORF">GCM10008933_25690</name>
</gene>
<dbReference type="InterPro" id="IPR025877">
    <property type="entry name" value="MobA-like_NTP_Trfase"/>
</dbReference>
<dbReference type="Proteomes" id="UP001500340">
    <property type="component" value="Unassembled WGS sequence"/>
</dbReference>
<accession>A0ABP3I816</accession>
<evidence type="ECO:0000313" key="3">
    <source>
        <dbReference type="Proteomes" id="UP001500340"/>
    </source>
</evidence>
<name>A0ABP3I816_9BACL</name>
<feature type="domain" description="MobA-like NTP transferase" evidence="1">
    <location>
        <begin position="1"/>
        <end position="159"/>
    </location>
</feature>
<dbReference type="PANTHER" id="PTHR43777">
    <property type="entry name" value="MOLYBDENUM COFACTOR CYTIDYLYLTRANSFERASE"/>
    <property type="match status" value="1"/>
</dbReference>